<dbReference type="AlphaFoldDB" id="A0A0A3I430"/>
<protein>
    <submittedName>
        <fullName evidence="2">Nuclease</fullName>
    </submittedName>
</protein>
<dbReference type="Pfam" id="PF08378">
    <property type="entry name" value="NERD"/>
    <property type="match status" value="1"/>
</dbReference>
<proteinExistence type="predicted"/>
<comment type="caution">
    <text evidence="2">The sequence shown here is derived from an EMBL/GenBank/DDBJ whole genome shotgun (WGS) entry which is preliminary data.</text>
</comment>
<dbReference type="eggNOG" id="ENOG502Z8AV">
    <property type="taxonomic scope" value="Bacteria"/>
</dbReference>
<evidence type="ECO:0000313" key="3">
    <source>
        <dbReference type="Proteomes" id="UP000030416"/>
    </source>
</evidence>
<evidence type="ECO:0000259" key="1">
    <source>
        <dbReference type="PROSITE" id="PS50965"/>
    </source>
</evidence>
<dbReference type="STRING" id="1384049.CD29_05145"/>
<dbReference type="Proteomes" id="UP000030416">
    <property type="component" value="Unassembled WGS sequence"/>
</dbReference>
<organism evidence="2 3">
    <name type="scientific">Ureibacillus manganicus DSM 26584</name>
    <dbReference type="NCBI Taxonomy" id="1384049"/>
    <lineage>
        <taxon>Bacteria</taxon>
        <taxon>Bacillati</taxon>
        <taxon>Bacillota</taxon>
        <taxon>Bacilli</taxon>
        <taxon>Bacillales</taxon>
        <taxon>Caryophanaceae</taxon>
        <taxon>Ureibacillus</taxon>
    </lineage>
</organism>
<dbReference type="RefSeq" id="WP_036183615.1">
    <property type="nucleotide sequence ID" value="NZ_AVDA01000005.1"/>
</dbReference>
<dbReference type="EMBL" id="JPVN01000005">
    <property type="protein sequence ID" value="KGR79484.1"/>
    <property type="molecule type" value="Genomic_DNA"/>
</dbReference>
<evidence type="ECO:0000313" key="2">
    <source>
        <dbReference type="EMBL" id="KGR79484.1"/>
    </source>
</evidence>
<dbReference type="PROSITE" id="PS50965">
    <property type="entry name" value="NERD"/>
    <property type="match status" value="1"/>
</dbReference>
<sequence length="306" mass="35678">MTFYKSRSESTELVIFRSIINRMNLSTNDKQYYYNLKKGFEGELLFDSYVEKLQCDDCLVLNDLLFKVNKTTFQIDSLIIMSDAIYLFEVKNFEGDYVYIPYSNQILPKSKEVEITNPLIQLQRAESLLRQLLQSLGFRIPIKASVVFVNPTFNLYQAPLDKPIIFPNQITRYLKQLEFKTLPITYKHKQLADKLISLHLSESEYSQIPSYNYDQLRKGITCAVCHSFLVTIEDYSCICTECGHVENVSASVLRCVKEFKLLFPDAKITTAAIFEWCRVVESRKRINRILEKNYTLVGKTRGAYFE</sequence>
<gene>
    <name evidence="2" type="ORF">CD29_05145</name>
</gene>
<name>A0A0A3I430_9BACL</name>
<dbReference type="InterPro" id="IPR011528">
    <property type="entry name" value="NERD"/>
</dbReference>
<accession>A0A0A3I430</accession>
<reference evidence="2 3" key="1">
    <citation type="submission" date="2014-02" db="EMBL/GenBank/DDBJ databases">
        <title>Draft genome sequence of Lysinibacillus manganicus DSM 26584T.</title>
        <authorList>
            <person name="Zhang F."/>
            <person name="Wang G."/>
            <person name="Zhang L."/>
        </authorList>
    </citation>
    <scope>NUCLEOTIDE SEQUENCE [LARGE SCALE GENOMIC DNA]</scope>
    <source>
        <strain evidence="2 3">DSM 26584</strain>
    </source>
</reference>
<keyword evidence="3" id="KW-1185">Reference proteome</keyword>
<feature type="domain" description="NERD" evidence="1">
    <location>
        <begin position="38"/>
        <end position="152"/>
    </location>
</feature>